<dbReference type="PANTHER" id="PTHR31973">
    <property type="entry name" value="POLYPROTEIN, PUTATIVE-RELATED"/>
    <property type="match status" value="1"/>
</dbReference>
<dbReference type="Proteomes" id="UP001168877">
    <property type="component" value="Unassembled WGS sequence"/>
</dbReference>
<feature type="compositionally biased region" description="Basic and acidic residues" evidence="1">
    <location>
        <begin position="70"/>
        <end position="85"/>
    </location>
</feature>
<evidence type="ECO:0000313" key="3">
    <source>
        <dbReference type="EMBL" id="KAK0574227.1"/>
    </source>
</evidence>
<comment type="caution">
    <text evidence="3">The sequence shown here is derived from an EMBL/GenBank/DDBJ whole genome shotgun (WGS) entry which is preliminary data.</text>
</comment>
<reference evidence="3" key="2">
    <citation type="submission" date="2023-06" db="EMBL/GenBank/DDBJ databases">
        <authorList>
            <person name="Swenson N.G."/>
            <person name="Wegrzyn J.L."/>
            <person name="Mcevoy S.L."/>
        </authorList>
    </citation>
    <scope>NUCLEOTIDE SEQUENCE</scope>
    <source>
        <strain evidence="3">NS2018</strain>
        <tissue evidence="3">Leaf</tissue>
    </source>
</reference>
<dbReference type="InterPro" id="IPR004332">
    <property type="entry name" value="Transposase_MuDR"/>
</dbReference>
<feature type="region of interest" description="Disordered" evidence="1">
    <location>
        <begin position="70"/>
        <end position="91"/>
    </location>
</feature>
<feature type="domain" description="Transposase MuDR plant" evidence="2">
    <location>
        <begin position="133"/>
        <end position="197"/>
    </location>
</feature>
<dbReference type="AlphaFoldDB" id="A0AA39VCA8"/>
<reference evidence="3" key="1">
    <citation type="journal article" date="2022" name="Plant J.">
        <title>Strategies of tolerance reflected in two North American maple genomes.</title>
        <authorList>
            <person name="McEvoy S.L."/>
            <person name="Sezen U.U."/>
            <person name="Trouern-Trend A."/>
            <person name="McMahon S.M."/>
            <person name="Schaberg P.G."/>
            <person name="Yang J."/>
            <person name="Wegrzyn J.L."/>
            <person name="Swenson N.G."/>
        </authorList>
    </citation>
    <scope>NUCLEOTIDE SEQUENCE</scope>
    <source>
        <strain evidence="3">NS2018</strain>
    </source>
</reference>
<gene>
    <name evidence="3" type="ORF">LWI29_020069</name>
</gene>
<evidence type="ECO:0000259" key="2">
    <source>
        <dbReference type="Pfam" id="PF03108"/>
    </source>
</evidence>
<keyword evidence="4" id="KW-1185">Reference proteome</keyword>
<dbReference type="Pfam" id="PF03108">
    <property type="entry name" value="DBD_Tnp_Mut"/>
    <property type="match status" value="1"/>
</dbReference>
<protein>
    <recommendedName>
        <fullName evidence="2">Transposase MuDR plant domain-containing protein</fullName>
    </recommendedName>
</protein>
<evidence type="ECO:0000313" key="4">
    <source>
        <dbReference type="Proteomes" id="UP001168877"/>
    </source>
</evidence>
<name>A0AA39VCA8_ACESA</name>
<organism evidence="3 4">
    <name type="scientific">Acer saccharum</name>
    <name type="common">Sugar maple</name>
    <dbReference type="NCBI Taxonomy" id="4024"/>
    <lineage>
        <taxon>Eukaryota</taxon>
        <taxon>Viridiplantae</taxon>
        <taxon>Streptophyta</taxon>
        <taxon>Embryophyta</taxon>
        <taxon>Tracheophyta</taxon>
        <taxon>Spermatophyta</taxon>
        <taxon>Magnoliopsida</taxon>
        <taxon>eudicotyledons</taxon>
        <taxon>Gunneridae</taxon>
        <taxon>Pentapetalae</taxon>
        <taxon>rosids</taxon>
        <taxon>malvids</taxon>
        <taxon>Sapindales</taxon>
        <taxon>Sapindaceae</taxon>
        <taxon>Hippocastanoideae</taxon>
        <taxon>Acereae</taxon>
        <taxon>Acer</taxon>
    </lineage>
</organism>
<sequence length="272" mass="31931">MLKLKKQNMPKGKIMLKNQNRVIWKRITLGHILIVEVRVKTLTDFVEPEYEQEEGSEVVEHNYAYLVDGEKQNERENDEQKHSGSENDESWFDDEQRVALNELRKMDRKRDLKKTKVFNSNFEFFDENSNLRNINLRVGQGFSTGKVFKDAVTEYAIKNGRSILFSCNEPKRVQGVCKMRENGCPWSVWGSRYEKDTTSFFLKTLNDNHTCHRVQKNRLANACWLSRRNTKALKFDGNFNFGDFKGKVKKDYILAPSRSQVYRAKNKAVEII</sequence>
<dbReference type="PANTHER" id="PTHR31973:SF187">
    <property type="entry name" value="MUTATOR TRANSPOSASE MUDRA PROTEIN"/>
    <property type="match status" value="1"/>
</dbReference>
<evidence type="ECO:0000256" key="1">
    <source>
        <dbReference type="SAM" id="MobiDB-lite"/>
    </source>
</evidence>
<proteinExistence type="predicted"/>
<accession>A0AA39VCA8</accession>
<dbReference type="EMBL" id="JAUESC010000387">
    <property type="protein sequence ID" value="KAK0574227.1"/>
    <property type="molecule type" value="Genomic_DNA"/>
</dbReference>